<dbReference type="SMART" id="SM00185">
    <property type="entry name" value="ARM"/>
    <property type="match status" value="6"/>
</dbReference>
<dbReference type="InterPro" id="IPR011989">
    <property type="entry name" value="ARM-like"/>
</dbReference>
<comment type="caution">
    <text evidence="3">The sequence shown here is derived from an EMBL/GenBank/DDBJ whole genome shotgun (WGS) entry which is preliminary data.</text>
</comment>
<feature type="repeat" description="ARM" evidence="2">
    <location>
        <begin position="374"/>
        <end position="400"/>
    </location>
</feature>
<dbReference type="InterPro" id="IPR000225">
    <property type="entry name" value="Armadillo"/>
</dbReference>
<dbReference type="PANTHER" id="PTHR46241:SF1">
    <property type="entry name" value="OUTER DYNEIN ARM-DOCKING COMPLEX SUBUNIT 2"/>
    <property type="match status" value="1"/>
</dbReference>
<dbReference type="Proteomes" id="UP001454036">
    <property type="component" value="Unassembled WGS sequence"/>
</dbReference>
<keyword evidence="4" id="KW-1185">Reference proteome</keyword>
<evidence type="ECO:0000313" key="3">
    <source>
        <dbReference type="EMBL" id="GAA0144944.1"/>
    </source>
</evidence>
<reference evidence="3 4" key="1">
    <citation type="submission" date="2024-01" db="EMBL/GenBank/DDBJ databases">
        <title>The complete chloroplast genome sequence of Lithospermum erythrorhizon: insights into the phylogenetic relationship among Boraginaceae species and the maternal lineages of purple gromwells.</title>
        <authorList>
            <person name="Okada T."/>
            <person name="Watanabe K."/>
        </authorList>
    </citation>
    <scope>NUCLEOTIDE SEQUENCE [LARGE SCALE GENOMIC DNA]</scope>
</reference>
<sequence>MDWDKAFDHYQHAIASKDEHVQIQFTIKLARFSRYVPEEVLVRAIPLVIELLGSPVSDHSPSIHEVSSYCLKCIACEGDGRLAAAIGQSGAIPLLLRLLRDSGGRSQKVMLKCIRNIMMFEASNRTIVDRNGGLEIIIDLLNSNPDNSSRQHLLENFSYLSLLREVRRKVYRTGAVSLLVESARCGSMISRTRAAQAIGLLGLIKRARVTIFASGALPVLLELIRDGDDMAKLVAGNALGVISSHVDYIRSVAHAGAIPLYSELLQGSNPLGKEIAEDVFCILAVADENALTIIEQLMNILRGGDDESKAAAADVLWNLSGYVHLSPILQNSGVIQLLASLLTYRNNHVREKVSGAIAQLSYHEAVRQILSDSGAIPLLIDMLEDESDELKDNAAEALANYLGDPLLGDRISNALGRLSFNNMVERLTRIRSSITQLTPGDLSLEHLYSRAGLS</sequence>
<accession>A0AAV3NZW5</accession>
<dbReference type="PROSITE" id="PS50176">
    <property type="entry name" value="ARM_REPEAT"/>
    <property type="match status" value="1"/>
</dbReference>
<keyword evidence="1" id="KW-0677">Repeat</keyword>
<proteinExistence type="predicted"/>
<name>A0AAV3NZW5_LITER</name>
<evidence type="ECO:0000256" key="2">
    <source>
        <dbReference type="PROSITE-ProRule" id="PRU00259"/>
    </source>
</evidence>
<dbReference type="EMBL" id="BAABME010000717">
    <property type="protein sequence ID" value="GAA0144944.1"/>
    <property type="molecule type" value="Genomic_DNA"/>
</dbReference>
<dbReference type="AlphaFoldDB" id="A0AAV3NZW5"/>
<protein>
    <submittedName>
        <fullName evidence="3">Uncharacterized protein</fullName>
    </submittedName>
</protein>
<evidence type="ECO:0000313" key="4">
    <source>
        <dbReference type="Proteomes" id="UP001454036"/>
    </source>
</evidence>
<organism evidence="3 4">
    <name type="scientific">Lithospermum erythrorhizon</name>
    <name type="common">Purple gromwell</name>
    <name type="synonym">Lithospermum officinale var. erythrorhizon</name>
    <dbReference type="NCBI Taxonomy" id="34254"/>
    <lineage>
        <taxon>Eukaryota</taxon>
        <taxon>Viridiplantae</taxon>
        <taxon>Streptophyta</taxon>
        <taxon>Embryophyta</taxon>
        <taxon>Tracheophyta</taxon>
        <taxon>Spermatophyta</taxon>
        <taxon>Magnoliopsida</taxon>
        <taxon>eudicotyledons</taxon>
        <taxon>Gunneridae</taxon>
        <taxon>Pentapetalae</taxon>
        <taxon>asterids</taxon>
        <taxon>lamiids</taxon>
        <taxon>Boraginales</taxon>
        <taxon>Boraginaceae</taxon>
        <taxon>Boraginoideae</taxon>
        <taxon>Lithospermeae</taxon>
        <taxon>Lithospermum</taxon>
    </lineage>
</organism>
<dbReference type="InterPro" id="IPR016024">
    <property type="entry name" value="ARM-type_fold"/>
</dbReference>
<dbReference type="SUPFAM" id="SSF48371">
    <property type="entry name" value="ARM repeat"/>
    <property type="match status" value="1"/>
</dbReference>
<dbReference type="Pfam" id="PF13646">
    <property type="entry name" value="HEAT_2"/>
    <property type="match status" value="1"/>
</dbReference>
<dbReference type="PANTHER" id="PTHR46241">
    <property type="entry name" value="ARMADILLO REPEAT-CONTAINING PROTEIN 4 ARMC4"/>
    <property type="match status" value="1"/>
</dbReference>
<dbReference type="Gene3D" id="1.25.10.10">
    <property type="entry name" value="Leucine-rich Repeat Variant"/>
    <property type="match status" value="3"/>
</dbReference>
<evidence type="ECO:0000256" key="1">
    <source>
        <dbReference type="ARBA" id="ARBA00022737"/>
    </source>
</evidence>
<gene>
    <name evidence="3" type="ORF">LIER_05259</name>
</gene>